<keyword evidence="3 4" id="KW-0175">Coiled coil</keyword>
<dbReference type="eggNOG" id="KOG4673">
    <property type="taxonomic scope" value="Eukaryota"/>
</dbReference>
<dbReference type="OrthoDB" id="74178at2759"/>
<feature type="domain" description="TATA element modulatory factor 1 TATA binding" evidence="6">
    <location>
        <begin position="680"/>
        <end position="792"/>
    </location>
</feature>
<dbReference type="GeneID" id="18871024"/>
<feature type="coiled-coil region" evidence="4">
    <location>
        <begin position="253"/>
        <end position="308"/>
    </location>
</feature>
<feature type="region of interest" description="Disordered" evidence="5">
    <location>
        <begin position="1"/>
        <end position="21"/>
    </location>
</feature>
<feature type="compositionally biased region" description="Basic and acidic residues" evidence="5">
    <location>
        <begin position="164"/>
        <end position="174"/>
    </location>
</feature>
<feature type="compositionally biased region" description="Basic and acidic residues" evidence="5">
    <location>
        <begin position="133"/>
        <end position="157"/>
    </location>
</feature>
<dbReference type="STRING" id="619300.G3AS23"/>
<dbReference type="RefSeq" id="XP_007376650.1">
    <property type="nucleotide sequence ID" value="XM_007376588.1"/>
</dbReference>
<accession>G3AS23</accession>
<dbReference type="GO" id="GO:0005783">
    <property type="term" value="C:endoplasmic reticulum"/>
    <property type="evidence" value="ECO:0007669"/>
    <property type="project" value="TreeGrafter"/>
</dbReference>
<dbReference type="GO" id="GO:0005794">
    <property type="term" value="C:Golgi apparatus"/>
    <property type="evidence" value="ECO:0007669"/>
    <property type="project" value="UniProtKB-SubCell"/>
</dbReference>
<dbReference type="Gene3D" id="1.10.287.1490">
    <property type="match status" value="2"/>
</dbReference>
<dbReference type="EMBL" id="GL996503">
    <property type="protein sequence ID" value="EGW31872.1"/>
    <property type="molecule type" value="Genomic_DNA"/>
</dbReference>
<dbReference type="PANTHER" id="PTHR46515:SF1">
    <property type="entry name" value="TATA ELEMENT MODULATORY FACTOR"/>
    <property type="match status" value="1"/>
</dbReference>
<dbReference type="Proteomes" id="UP000000709">
    <property type="component" value="Unassembled WGS sequence"/>
</dbReference>
<protein>
    <recommendedName>
        <fullName evidence="6">TATA element modulatory factor 1 TATA binding domain-containing protein</fullName>
    </recommendedName>
</protein>
<dbReference type="InterPro" id="IPR022091">
    <property type="entry name" value="TMF_TATA-bd"/>
</dbReference>
<dbReference type="Pfam" id="PF12325">
    <property type="entry name" value="TMF_TATA_bd"/>
    <property type="match status" value="1"/>
</dbReference>
<dbReference type="KEGG" id="spaa:SPAPADRAFT_155618"/>
<comment type="subcellular location">
    <subcellularLocation>
        <location evidence="1">Golgi apparatus</location>
    </subcellularLocation>
</comment>
<gene>
    <name evidence="7" type="ORF">SPAPADRAFT_155618</name>
</gene>
<evidence type="ECO:0000259" key="6">
    <source>
        <dbReference type="Pfam" id="PF12325"/>
    </source>
</evidence>
<dbReference type="InterPro" id="IPR052602">
    <property type="entry name" value="Growth_transcription_reg"/>
</dbReference>
<keyword evidence="8" id="KW-1185">Reference proteome</keyword>
<evidence type="ECO:0000313" key="7">
    <source>
        <dbReference type="EMBL" id="EGW31872.1"/>
    </source>
</evidence>
<keyword evidence="2" id="KW-0333">Golgi apparatus</keyword>
<feature type="coiled-coil region" evidence="4">
    <location>
        <begin position="486"/>
        <end position="611"/>
    </location>
</feature>
<dbReference type="InParanoid" id="G3AS23"/>
<feature type="compositionally biased region" description="Low complexity" evidence="5">
    <location>
        <begin position="202"/>
        <end position="217"/>
    </location>
</feature>
<dbReference type="FunCoup" id="G3AS23">
    <property type="interactions" value="515"/>
</dbReference>
<dbReference type="Pfam" id="PF12329">
    <property type="entry name" value="TMF_DNA_bd"/>
    <property type="match status" value="1"/>
</dbReference>
<feature type="region of interest" description="Disordered" evidence="5">
    <location>
        <begin position="33"/>
        <end position="221"/>
    </location>
</feature>
<evidence type="ECO:0000256" key="5">
    <source>
        <dbReference type="SAM" id="MobiDB-lite"/>
    </source>
</evidence>
<evidence type="ECO:0000256" key="1">
    <source>
        <dbReference type="ARBA" id="ARBA00004555"/>
    </source>
</evidence>
<sequence>MEIKPSSPTHLASPDEVEDLISLNEPIAEVIAQQNETKDESQQLDSDEVNNDPAVTAPSDEITQEEKITQQDQSSSEVGAVLQPVKQEPIPDQSQKTETEQDTEQNLQSENAPDVKVQVDSIDQTSSALGPEATEKEPEQNKESSDPAQESEKKEPEPQTETQTETKAESEPVPKKPVRKRLTLQERLAQAAKGKSKKSTKSKSPSAEPPASTTATPAPQPVVDTVIPEEAPVEIASPSAVSLTTVNPFEKEREELLRKISAQESMIKELREEGESLSHKELKLNDTIKKLKNTNLQLEENLQDYLIKSDESSLKLQEFQEFLRLHKFKSFDQFKEKFGELNYKLANTTQELEQANGLQQKYSDLVLTHEQEVSLNKATVKELNDLKIQIDIMKSQHSLELDSKENILQDLKNELMSAKQSYGREISRLEDKIENLRLEQESNVTISETSDESDKGKIEEFIKLSESHHNLQKQYLSSQQNWKVIESNLLLKIDNLTNTIEQLKKQKNKLTQDLTKVNNLLISSDNEVRKLTQEVTTLEQQIQNHELSIKIKENDFVELQDKFDKLQHIYNQDRAKLNTKIETLNDTIEKLKEQQKSASELQLNLDNSTRQISLGNLSAASWNDIRFGESSTTPAINRDFSGIYIDNSRNQSSTSFTEIGVEDGYDLRGESVYNHLGNIPTSSHSNNIQLVNKMSSTIRRLEIELNTLKDEYSKLSMDKEKLEQELFESLKLNDEMSQMNVQIDELKKQISEKDRKEQTMLELIGEKSEQVEELKADVFDLKELCKLQVQQMIEIQQKK</sequence>
<feature type="coiled-coil region" evidence="4">
    <location>
        <begin position="691"/>
        <end position="756"/>
    </location>
</feature>
<dbReference type="InterPro" id="IPR022092">
    <property type="entry name" value="TMF_DNA-bd"/>
</dbReference>
<proteinExistence type="predicted"/>
<dbReference type="PANTHER" id="PTHR46515">
    <property type="entry name" value="TATA ELEMENT MODULATORY FACTOR TMF1"/>
    <property type="match status" value="1"/>
</dbReference>
<feature type="compositionally biased region" description="Polar residues" evidence="5">
    <location>
        <begin position="1"/>
        <end position="10"/>
    </location>
</feature>
<name>G3AS23_SPAPN</name>
<feature type="coiled-coil region" evidence="4">
    <location>
        <begin position="376"/>
        <end position="439"/>
    </location>
</feature>
<dbReference type="HOGENOM" id="CLU_019193_0_0_1"/>
<evidence type="ECO:0000256" key="2">
    <source>
        <dbReference type="ARBA" id="ARBA00023034"/>
    </source>
</evidence>
<dbReference type="AlphaFoldDB" id="G3AS23"/>
<dbReference type="OMA" id="NWESIEF"/>
<evidence type="ECO:0000256" key="3">
    <source>
        <dbReference type="ARBA" id="ARBA00023054"/>
    </source>
</evidence>
<organism evidence="8">
    <name type="scientific">Spathaspora passalidarum (strain NRRL Y-27907 / 11-Y1)</name>
    <dbReference type="NCBI Taxonomy" id="619300"/>
    <lineage>
        <taxon>Eukaryota</taxon>
        <taxon>Fungi</taxon>
        <taxon>Dikarya</taxon>
        <taxon>Ascomycota</taxon>
        <taxon>Saccharomycotina</taxon>
        <taxon>Pichiomycetes</taxon>
        <taxon>Debaryomycetaceae</taxon>
        <taxon>Spathaspora</taxon>
    </lineage>
</organism>
<reference evidence="7 8" key="1">
    <citation type="journal article" date="2011" name="Proc. Natl. Acad. Sci. U.S.A.">
        <title>Comparative genomics of xylose-fermenting fungi for enhanced biofuel production.</title>
        <authorList>
            <person name="Wohlbach D.J."/>
            <person name="Kuo A."/>
            <person name="Sato T.K."/>
            <person name="Potts K.M."/>
            <person name="Salamov A.A."/>
            <person name="LaButti K.M."/>
            <person name="Sun H."/>
            <person name="Clum A."/>
            <person name="Pangilinan J.L."/>
            <person name="Lindquist E.A."/>
            <person name="Lucas S."/>
            <person name="Lapidus A."/>
            <person name="Jin M."/>
            <person name="Gunawan C."/>
            <person name="Balan V."/>
            <person name="Dale B.E."/>
            <person name="Jeffries T.W."/>
            <person name="Zinkel R."/>
            <person name="Barry K.W."/>
            <person name="Grigoriev I.V."/>
            <person name="Gasch A.P."/>
        </authorList>
    </citation>
    <scope>NUCLEOTIDE SEQUENCE [LARGE SCALE GENOMIC DNA]</scope>
    <source>
        <strain evidence="8">NRRL Y-27907 / 11-Y1</strain>
    </source>
</reference>
<evidence type="ECO:0000256" key="4">
    <source>
        <dbReference type="SAM" id="Coils"/>
    </source>
</evidence>
<evidence type="ECO:0000313" key="8">
    <source>
        <dbReference type="Proteomes" id="UP000000709"/>
    </source>
</evidence>